<dbReference type="Proteomes" id="UP000503482">
    <property type="component" value="Chromosome"/>
</dbReference>
<dbReference type="RefSeq" id="WP_128359587.1">
    <property type="nucleotide sequence ID" value="NZ_CP053840.1"/>
</dbReference>
<reference evidence="3 4" key="1">
    <citation type="submission" date="2020-05" db="EMBL/GenBank/DDBJ databases">
        <title>Complete genome sequencing of Campylobacter and Arcobacter type strains.</title>
        <authorList>
            <person name="Miller W.G."/>
            <person name="Yee E."/>
        </authorList>
    </citation>
    <scope>NUCLEOTIDE SEQUENCE [LARGE SCALE GENOMIC DNA]</scope>
    <source>
        <strain evidence="3 4">LMG 26156</strain>
    </source>
</reference>
<feature type="domain" description="6-hydroxymethylpterin diphosphokinase MptE-like" evidence="1">
    <location>
        <begin position="290"/>
        <end position="441"/>
    </location>
</feature>
<gene>
    <name evidence="3" type="primary">maf1</name>
    <name evidence="3" type="ORF">AVENP_2916</name>
</gene>
<accession>A0AAE7BC90</accession>
<evidence type="ECO:0000313" key="3">
    <source>
        <dbReference type="EMBL" id="QKF68391.1"/>
    </source>
</evidence>
<feature type="domain" description="Glycosyltransferase Maf N-terminal" evidence="2">
    <location>
        <begin position="18"/>
        <end position="224"/>
    </location>
</feature>
<dbReference type="InterPro" id="IPR045376">
    <property type="entry name" value="Maf_N"/>
</dbReference>
<evidence type="ECO:0000313" key="4">
    <source>
        <dbReference type="Proteomes" id="UP000503482"/>
    </source>
</evidence>
<dbReference type="Pfam" id="PF01973">
    <property type="entry name" value="MptE-like"/>
    <property type="match status" value="1"/>
</dbReference>
<proteinExistence type="predicted"/>
<dbReference type="PANTHER" id="PTHR41786:SF1">
    <property type="entry name" value="6-HYDROXYMETHYLPTERIN DIPHOSPHOKINASE MPTE-LIKE DOMAIN-CONTAINING PROTEIN"/>
    <property type="match status" value="1"/>
</dbReference>
<name>A0AAE7BC90_9BACT</name>
<dbReference type="Pfam" id="PF20157">
    <property type="entry name" value="Maf_flag10_N"/>
    <property type="match status" value="1"/>
</dbReference>
<protein>
    <submittedName>
        <fullName evidence="3">Motility accessory factor</fullName>
    </submittedName>
</protein>
<dbReference type="KEGG" id="avp:AVENP_2916"/>
<dbReference type="EMBL" id="CP053840">
    <property type="protein sequence ID" value="QKF68391.1"/>
    <property type="molecule type" value="Genomic_DNA"/>
</dbReference>
<keyword evidence="4" id="KW-1185">Reference proteome</keyword>
<evidence type="ECO:0000259" key="1">
    <source>
        <dbReference type="Pfam" id="PF01973"/>
    </source>
</evidence>
<dbReference type="InterPro" id="IPR002826">
    <property type="entry name" value="MptE-like"/>
</dbReference>
<sequence>MTQAEQDLQNALVSQYFANLEFFKEHDLELFNKLNTLSRMIDENYFKENFVLEFVKETGDFDILNLATNTYTYGRNAKLINENFLNNCDFSKKSIFGNLVNNLYLPREKDIEISDSKFDVLDRIIYDNMSEYASILGHCYSDDKVYKDFDKFLFFGNLLGTHLKNFQEKMAFKCCFIYEPNLEIFRLSLFVADYKSLNNKSQLVFSVMDEEDILVGKLNQFFRAMFIYSNYNIKYYKMINVEDSVFHKILSELYLSNGSSYDYTKLLFDTFYSVSKHINKYKILTTKNKSANFSLTNDKPTLLIGAGPSLGKNLKWLKENQDKFILVAIGATYKKLFDNGIIPDIVTTVDPNFRILNRTHFNLNDVELLKNTMVLASINTPTKILDRFNQEKLFLYEVVDTFKNNSNAYNGISIGEITLSLLLDMNVKEIYLLGTDLAFDEKTGSSHFEGYVNKREDFENNKSKVDEVLETGNSSREEFIQVKGNKRDKVVTNRIFALSINQYVRIITLFKKPFQNIYNLCEDGAYIKGTILKNINDIENYKDIEIKDFLFSNLEKISEFGLLKNEFAQLDIKINNMKFIRKTLNEQFKKQKSSNNILKFNDKFLILLNIMLKKNDKFFLSVITNYFNFVVPYINYSLNDKNLENSEIESKLSQIENVFYKQVENIIDIYESYLVHIKKGLR</sequence>
<dbReference type="AlphaFoldDB" id="A0AAE7BC90"/>
<evidence type="ECO:0000259" key="2">
    <source>
        <dbReference type="Pfam" id="PF20157"/>
    </source>
</evidence>
<dbReference type="PANTHER" id="PTHR41786">
    <property type="entry name" value="MOTILITY ACCESSORY FACTOR MAF"/>
    <property type="match status" value="1"/>
</dbReference>
<organism evidence="3 4">
    <name type="scientific">Arcobacter venerupis</name>
    <dbReference type="NCBI Taxonomy" id="1054033"/>
    <lineage>
        <taxon>Bacteria</taxon>
        <taxon>Pseudomonadati</taxon>
        <taxon>Campylobacterota</taxon>
        <taxon>Epsilonproteobacteria</taxon>
        <taxon>Campylobacterales</taxon>
        <taxon>Arcobacteraceae</taxon>
        <taxon>Arcobacter</taxon>
    </lineage>
</organism>